<dbReference type="RefSeq" id="WP_272236613.1">
    <property type="nucleotide sequence ID" value="NZ_JAPFIP010000009.1"/>
</dbReference>
<reference evidence="2" key="1">
    <citation type="submission" date="2022-11" db="EMBL/GenBank/DDBJ databases">
        <title>Role of the vibriolysin VemA secreted by the emergent pathogen Vibrio europaeus in the colonization of Manila clam mucus.</title>
        <authorList>
            <person name="Martinez C."/>
            <person name="Rodriguez S."/>
            <person name="Vences A."/>
            <person name="Barja J.L."/>
            <person name="Toranzo A.E."/>
            <person name="Dubert J."/>
        </authorList>
    </citation>
    <scope>NUCLEOTIDE SEQUENCE</scope>
    <source>
        <strain evidence="2">3454</strain>
    </source>
</reference>
<keyword evidence="3" id="KW-1185">Reference proteome</keyword>
<proteinExistence type="predicted"/>
<dbReference type="PANTHER" id="PTHR35861:SF1">
    <property type="entry name" value="PHAGE TAIL SHEATH PROTEIN"/>
    <property type="match status" value="1"/>
</dbReference>
<organism evidence="2 3">
    <name type="scientific">Vibrio europaeus</name>
    <dbReference type="NCBI Taxonomy" id="300876"/>
    <lineage>
        <taxon>Bacteria</taxon>
        <taxon>Pseudomonadati</taxon>
        <taxon>Pseudomonadota</taxon>
        <taxon>Gammaproteobacteria</taxon>
        <taxon>Vibrionales</taxon>
        <taxon>Vibrionaceae</taxon>
        <taxon>Vibrio</taxon>
        <taxon>Vibrio oreintalis group</taxon>
    </lineage>
</organism>
<dbReference type="EMBL" id="JAPFIT010000005">
    <property type="protein sequence ID" value="MDC5738616.1"/>
    <property type="molecule type" value="Genomic_DNA"/>
</dbReference>
<accession>A0ABT5GNW6</accession>
<evidence type="ECO:0000256" key="1">
    <source>
        <dbReference type="SAM" id="MobiDB-lite"/>
    </source>
</evidence>
<dbReference type="Proteomes" id="UP001150001">
    <property type="component" value="Unassembled WGS sequence"/>
</dbReference>
<protein>
    <submittedName>
        <fullName evidence="2">Phage tail protein</fullName>
    </submittedName>
</protein>
<dbReference type="PANTHER" id="PTHR35861">
    <property type="match status" value="1"/>
</dbReference>
<sequence>MDPIQDFVHNGAEVRSQRSPAPYGPLGKTVLGAVGTAPNADASIPRSKPFRVANMRDAAMLDTTGDELGTLVDFCNQVLKVCQVPIYVVIEEEGAQESDTINAIIGGTAADGQRTGIHALTECTEKPTHIFAPGYSTNKPVADEMVAIGKRMYAIPVGDGPNTTDQAAITFRGTLGAPDTGYEAYYLVDNWPHVYSKAQSSNVIVAASTMAATCFGRVLPWESPASNGGVLIQALSRQVDYDIMDQSSQANLLMKNGVSVFVDTSEGHKLKGNRCIHGDFVNKKGLEYAIIRKLAATSERDMAKNLTERFMKQKVKSVNSMLSAMIVEEALMGCKVFLHPTLNSTENYKSGRWAIAIQYAGYSPNEHMIYVLDEDDGIVDEFLGSIL</sequence>
<gene>
    <name evidence="2" type="ORF">OPW20_00995</name>
</gene>
<evidence type="ECO:0000313" key="2">
    <source>
        <dbReference type="EMBL" id="MDC5738616.1"/>
    </source>
</evidence>
<feature type="region of interest" description="Disordered" evidence="1">
    <location>
        <begin position="1"/>
        <end position="23"/>
    </location>
</feature>
<evidence type="ECO:0000313" key="3">
    <source>
        <dbReference type="Proteomes" id="UP001150001"/>
    </source>
</evidence>
<dbReference type="InterPro" id="IPR052042">
    <property type="entry name" value="Tail_sheath_structural"/>
</dbReference>
<name>A0ABT5GNW6_9VIBR</name>
<comment type="caution">
    <text evidence="2">The sequence shown here is derived from an EMBL/GenBank/DDBJ whole genome shotgun (WGS) entry which is preliminary data.</text>
</comment>